<dbReference type="Proteomes" id="UP000176705">
    <property type="component" value="Unassembled WGS sequence"/>
</dbReference>
<name>A0A1G2LCC2_9BACT</name>
<proteinExistence type="predicted"/>
<evidence type="ECO:0000313" key="2">
    <source>
        <dbReference type="Proteomes" id="UP000176705"/>
    </source>
</evidence>
<gene>
    <name evidence="1" type="ORF">A3B37_03500</name>
</gene>
<sequence>MCSLHGEASFFLLFSTKFSALRRVWFSNEPPHQISLSVRRSALRPSRDALSFDTAQDGELVEPFAHAPRGRLPETVSADLEVLAMAKFGGGLVGCS</sequence>
<dbReference type="AlphaFoldDB" id="A0A1G2LCC2"/>
<evidence type="ECO:0000313" key="1">
    <source>
        <dbReference type="EMBL" id="OHA09250.1"/>
    </source>
</evidence>
<dbReference type="EMBL" id="MHQS01000005">
    <property type="protein sequence ID" value="OHA09250.1"/>
    <property type="molecule type" value="Genomic_DNA"/>
</dbReference>
<protein>
    <submittedName>
        <fullName evidence="1">Uncharacterized protein</fullName>
    </submittedName>
</protein>
<organism evidence="1 2">
    <name type="scientific">Candidatus Sungbacteria bacterium RIFCSPLOWO2_01_FULL_59_16</name>
    <dbReference type="NCBI Taxonomy" id="1802280"/>
    <lineage>
        <taxon>Bacteria</taxon>
        <taxon>Candidatus Sungiibacteriota</taxon>
    </lineage>
</organism>
<comment type="caution">
    <text evidence="1">The sequence shown here is derived from an EMBL/GenBank/DDBJ whole genome shotgun (WGS) entry which is preliminary data.</text>
</comment>
<reference evidence="1 2" key="1">
    <citation type="journal article" date="2016" name="Nat. Commun.">
        <title>Thousands of microbial genomes shed light on interconnected biogeochemical processes in an aquifer system.</title>
        <authorList>
            <person name="Anantharaman K."/>
            <person name="Brown C.T."/>
            <person name="Hug L.A."/>
            <person name="Sharon I."/>
            <person name="Castelle C.J."/>
            <person name="Probst A.J."/>
            <person name="Thomas B.C."/>
            <person name="Singh A."/>
            <person name="Wilkins M.J."/>
            <person name="Karaoz U."/>
            <person name="Brodie E.L."/>
            <person name="Williams K.H."/>
            <person name="Hubbard S.S."/>
            <person name="Banfield J.F."/>
        </authorList>
    </citation>
    <scope>NUCLEOTIDE SEQUENCE [LARGE SCALE GENOMIC DNA]</scope>
</reference>
<accession>A0A1G2LCC2</accession>